<dbReference type="SUPFAM" id="SSF53448">
    <property type="entry name" value="Nucleotide-diphospho-sugar transferases"/>
    <property type="match status" value="1"/>
</dbReference>
<dbReference type="InterPro" id="IPR050486">
    <property type="entry name" value="Mannose-1P_guanyltransferase"/>
</dbReference>
<keyword evidence="4" id="KW-1185">Reference proteome</keyword>
<dbReference type="Proteomes" id="UP001317742">
    <property type="component" value="Chromosome"/>
</dbReference>
<dbReference type="Gene3D" id="3.10.580.10">
    <property type="entry name" value="CBS-domain"/>
    <property type="match status" value="1"/>
</dbReference>
<reference evidence="3 4" key="1">
    <citation type="submission" date="2022-08" db="EMBL/GenBank/DDBJ databases">
        <title>Genome Sequence of the sulphate-reducing bacterium, Pseudodesulfovibrio sp. SYK.</title>
        <authorList>
            <person name="Kondo R."/>
            <person name="Kataoka T."/>
        </authorList>
    </citation>
    <scope>NUCLEOTIDE SEQUENCE [LARGE SCALE GENOMIC DNA]</scope>
    <source>
        <strain evidence="3 4">SYK</strain>
    </source>
</reference>
<dbReference type="Pfam" id="PF00483">
    <property type="entry name" value="NTP_transferase"/>
    <property type="match status" value="1"/>
</dbReference>
<dbReference type="InterPro" id="IPR000644">
    <property type="entry name" value="CBS_dom"/>
</dbReference>
<dbReference type="PANTHER" id="PTHR22572">
    <property type="entry name" value="SUGAR-1-PHOSPHATE GUANYL TRANSFERASE"/>
    <property type="match status" value="1"/>
</dbReference>
<dbReference type="InterPro" id="IPR005835">
    <property type="entry name" value="NTP_transferase_dom"/>
</dbReference>
<evidence type="ECO:0000313" key="4">
    <source>
        <dbReference type="Proteomes" id="UP001317742"/>
    </source>
</evidence>
<gene>
    <name evidence="3" type="ORF">SYK_09540</name>
</gene>
<evidence type="ECO:0000256" key="1">
    <source>
        <dbReference type="PROSITE-ProRule" id="PRU00703"/>
    </source>
</evidence>
<dbReference type="Pfam" id="PF00571">
    <property type="entry name" value="CBS"/>
    <property type="match status" value="2"/>
</dbReference>
<protein>
    <submittedName>
        <fullName evidence="3">Alcohol dehydrogenase</fullName>
    </submittedName>
</protein>
<dbReference type="InterPro" id="IPR046342">
    <property type="entry name" value="CBS_dom_sf"/>
</dbReference>
<dbReference type="EMBL" id="AP026709">
    <property type="protein sequence ID" value="BDQ36594.1"/>
    <property type="molecule type" value="Genomic_DNA"/>
</dbReference>
<feature type="domain" description="CBS" evidence="2">
    <location>
        <begin position="1"/>
        <end position="58"/>
    </location>
</feature>
<sequence length="354" mass="40207">MTRWKESIISPSATIRDSVEALNKSLTQIALVVEDSGHLKGVITDGDVRRGLLAGKTLESPVSGIMETNFFSANEHDDQSVLLTTMREQQFRQVPLVDDENRIVGLRTLMDMVTPPKKDNWVVLMAGGLGQRLRPLTEDCPKPLLTVGGKPLLSTILDQFVEYGFERFYISVNYRAEMVEDYFGDGSKRGVEIRYLREDKQLGTAGAVGLIPQQTDKPIFVMNGDLLTRVDFPGMLAFHQEQKARATMAVRRFDIQVPYGVVNVEDNIITHLEEKPTHKFFVNAGIYVLDPDIAASIPKNEYLDMPTLFSQLMNKDETTSAFPIHEYWMDIGRKQDFDQANYDYDMHFRVKEEC</sequence>
<feature type="domain" description="CBS" evidence="2">
    <location>
        <begin position="66"/>
        <end position="122"/>
    </location>
</feature>
<dbReference type="PROSITE" id="PS51371">
    <property type="entry name" value="CBS"/>
    <property type="match status" value="2"/>
</dbReference>
<organism evidence="3 4">
    <name type="scientific">Pseudodesulfovibrio nedwellii</name>
    <dbReference type="NCBI Taxonomy" id="2973072"/>
    <lineage>
        <taxon>Bacteria</taxon>
        <taxon>Pseudomonadati</taxon>
        <taxon>Thermodesulfobacteriota</taxon>
        <taxon>Desulfovibrionia</taxon>
        <taxon>Desulfovibrionales</taxon>
        <taxon>Desulfovibrionaceae</taxon>
    </lineage>
</organism>
<dbReference type="CDD" id="cd06426">
    <property type="entry name" value="NTP_transferase_like_2"/>
    <property type="match status" value="1"/>
</dbReference>
<dbReference type="SMART" id="SM00116">
    <property type="entry name" value="CBS"/>
    <property type="match status" value="2"/>
</dbReference>
<accession>A0ABM8AYL2</accession>
<evidence type="ECO:0000313" key="3">
    <source>
        <dbReference type="EMBL" id="BDQ36594.1"/>
    </source>
</evidence>
<keyword evidence="1" id="KW-0129">CBS domain</keyword>
<dbReference type="Gene3D" id="3.90.550.10">
    <property type="entry name" value="Spore Coat Polysaccharide Biosynthesis Protein SpsA, Chain A"/>
    <property type="match status" value="1"/>
</dbReference>
<name>A0ABM8AYL2_9BACT</name>
<dbReference type="CDD" id="cd04607">
    <property type="entry name" value="CBS_pair_NTP_transferase_assoc"/>
    <property type="match status" value="1"/>
</dbReference>
<dbReference type="InterPro" id="IPR029044">
    <property type="entry name" value="Nucleotide-diphossugar_trans"/>
</dbReference>
<proteinExistence type="predicted"/>
<evidence type="ECO:0000259" key="2">
    <source>
        <dbReference type="PROSITE" id="PS51371"/>
    </source>
</evidence>
<dbReference type="RefSeq" id="WP_281762488.1">
    <property type="nucleotide sequence ID" value="NZ_AP026709.1"/>
</dbReference>